<evidence type="ECO:0000256" key="8">
    <source>
        <dbReference type="ARBA" id="ARBA00023002"/>
    </source>
</evidence>
<dbReference type="InterPro" id="IPR013752">
    <property type="entry name" value="KPA_reductase"/>
</dbReference>
<evidence type="ECO:0000259" key="12">
    <source>
        <dbReference type="Pfam" id="PF02558"/>
    </source>
</evidence>
<comment type="pathway">
    <text evidence="2 11">Cofactor biosynthesis; (R)-pantothenate biosynthesis; (R)-pantoate from 3-methyl-2-oxobutanoate: step 2/2.</text>
</comment>
<comment type="caution">
    <text evidence="14">The sequence shown here is derived from an EMBL/GenBank/DDBJ whole genome shotgun (WGS) entry which is preliminary data.</text>
</comment>
<evidence type="ECO:0000256" key="4">
    <source>
        <dbReference type="ARBA" id="ARBA00013014"/>
    </source>
</evidence>
<dbReference type="FunFam" id="3.40.50.720:FF:000307">
    <property type="entry name" value="2-dehydropantoate 2-reductase"/>
    <property type="match status" value="1"/>
</dbReference>
<feature type="domain" description="Ketopantoate reductase N-terminal" evidence="12">
    <location>
        <begin position="3"/>
        <end position="152"/>
    </location>
</feature>
<dbReference type="InterPro" id="IPR013328">
    <property type="entry name" value="6PGD_dom2"/>
</dbReference>
<dbReference type="AlphaFoldDB" id="A0A2N9W2X3"/>
<dbReference type="PANTHER" id="PTHR21708:SF26">
    <property type="entry name" value="2-DEHYDROPANTOATE 2-REDUCTASE"/>
    <property type="match status" value="1"/>
</dbReference>
<dbReference type="Gene3D" id="1.10.1040.10">
    <property type="entry name" value="N-(1-d-carboxylethyl)-l-norvaline Dehydrogenase, domain 2"/>
    <property type="match status" value="1"/>
</dbReference>
<evidence type="ECO:0000259" key="13">
    <source>
        <dbReference type="Pfam" id="PF08546"/>
    </source>
</evidence>
<dbReference type="OrthoDB" id="9796561at2"/>
<evidence type="ECO:0000313" key="15">
    <source>
        <dbReference type="Proteomes" id="UP000232163"/>
    </source>
</evidence>
<dbReference type="SUPFAM" id="SSF51735">
    <property type="entry name" value="NAD(P)-binding Rossmann-fold domains"/>
    <property type="match status" value="1"/>
</dbReference>
<dbReference type="PANTHER" id="PTHR21708">
    <property type="entry name" value="PROBABLE 2-DEHYDROPANTOATE 2-REDUCTASE"/>
    <property type="match status" value="1"/>
</dbReference>
<dbReference type="GO" id="GO:0015940">
    <property type="term" value="P:pantothenate biosynthetic process"/>
    <property type="evidence" value="ECO:0007669"/>
    <property type="project" value="UniProtKB-UniPathway"/>
</dbReference>
<evidence type="ECO:0000256" key="11">
    <source>
        <dbReference type="RuleBase" id="RU362068"/>
    </source>
</evidence>
<proteinExistence type="inferred from homology"/>
<evidence type="ECO:0000256" key="9">
    <source>
        <dbReference type="ARBA" id="ARBA00032024"/>
    </source>
</evidence>
<dbReference type="GO" id="GO:0005737">
    <property type="term" value="C:cytoplasm"/>
    <property type="evidence" value="ECO:0007669"/>
    <property type="project" value="TreeGrafter"/>
</dbReference>
<dbReference type="Gene3D" id="3.40.50.720">
    <property type="entry name" value="NAD(P)-binding Rossmann-like Domain"/>
    <property type="match status" value="1"/>
</dbReference>
<evidence type="ECO:0000313" key="14">
    <source>
        <dbReference type="EMBL" id="PIO46091.1"/>
    </source>
</evidence>
<dbReference type="EC" id="1.1.1.169" evidence="4 11"/>
<evidence type="ECO:0000256" key="10">
    <source>
        <dbReference type="ARBA" id="ARBA00048793"/>
    </source>
</evidence>
<dbReference type="InterPro" id="IPR013332">
    <property type="entry name" value="KPR_N"/>
</dbReference>
<accession>A0A2N9W2X3</accession>
<dbReference type="InterPro" id="IPR003710">
    <property type="entry name" value="ApbA"/>
</dbReference>
<comment type="similarity">
    <text evidence="3 11">Belongs to the ketopantoate reductase family.</text>
</comment>
<evidence type="ECO:0000256" key="1">
    <source>
        <dbReference type="ARBA" id="ARBA00002919"/>
    </source>
</evidence>
<keyword evidence="6 11" id="KW-0566">Pantothenate biosynthesis</keyword>
<dbReference type="RefSeq" id="WP_100001853.1">
    <property type="nucleotide sequence ID" value="NZ_CP017941.1"/>
</dbReference>
<dbReference type="Pfam" id="PF02558">
    <property type="entry name" value="ApbA"/>
    <property type="match status" value="1"/>
</dbReference>
<dbReference type="FunFam" id="1.10.1040.10:FF:000017">
    <property type="entry name" value="2-dehydropantoate 2-reductase"/>
    <property type="match status" value="1"/>
</dbReference>
<name>A0A2N9W2X3_9HYPH</name>
<dbReference type="GO" id="GO:0008677">
    <property type="term" value="F:2-dehydropantoate 2-reductase activity"/>
    <property type="evidence" value="ECO:0007669"/>
    <property type="project" value="UniProtKB-EC"/>
</dbReference>
<dbReference type="Proteomes" id="UP000232163">
    <property type="component" value="Unassembled WGS sequence"/>
</dbReference>
<evidence type="ECO:0000256" key="5">
    <source>
        <dbReference type="ARBA" id="ARBA00019465"/>
    </source>
</evidence>
<comment type="function">
    <text evidence="1 11">Catalyzes the NADPH-dependent reduction of ketopantoate into pantoic acid.</text>
</comment>
<dbReference type="KEGG" id="pht:BLM14_20780"/>
<protein>
    <recommendedName>
        <fullName evidence="5 11">2-dehydropantoate 2-reductase</fullName>
        <ecNumber evidence="4 11">1.1.1.169</ecNumber>
    </recommendedName>
    <alternativeName>
        <fullName evidence="9 11">Ketopantoate reductase</fullName>
    </alternativeName>
</protein>
<dbReference type="InterPro" id="IPR036291">
    <property type="entry name" value="NAD(P)-bd_dom_sf"/>
</dbReference>
<keyword evidence="7 11" id="KW-0521">NADP</keyword>
<dbReference type="UniPathway" id="UPA00028">
    <property type="reaction ID" value="UER00004"/>
</dbReference>
<dbReference type="SUPFAM" id="SSF48179">
    <property type="entry name" value="6-phosphogluconate dehydrogenase C-terminal domain-like"/>
    <property type="match status" value="1"/>
</dbReference>
<evidence type="ECO:0000256" key="2">
    <source>
        <dbReference type="ARBA" id="ARBA00004994"/>
    </source>
</evidence>
<keyword evidence="8 11" id="KW-0560">Oxidoreductase</keyword>
<gene>
    <name evidence="14" type="ORF">B5P45_04295</name>
</gene>
<keyword evidence="15" id="KW-1185">Reference proteome</keyword>
<dbReference type="InterPro" id="IPR008927">
    <property type="entry name" value="6-PGluconate_DH-like_C_sf"/>
</dbReference>
<comment type="catalytic activity">
    <reaction evidence="10 11">
        <text>(R)-pantoate + NADP(+) = 2-dehydropantoate + NADPH + H(+)</text>
        <dbReference type="Rhea" id="RHEA:16233"/>
        <dbReference type="ChEBI" id="CHEBI:11561"/>
        <dbReference type="ChEBI" id="CHEBI:15378"/>
        <dbReference type="ChEBI" id="CHEBI:15980"/>
        <dbReference type="ChEBI" id="CHEBI:57783"/>
        <dbReference type="ChEBI" id="CHEBI:58349"/>
        <dbReference type="EC" id="1.1.1.169"/>
    </reaction>
</comment>
<dbReference type="NCBIfam" id="TIGR00745">
    <property type="entry name" value="apbA_panE"/>
    <property type="match status" value="1"/>
</dbReference>
<evidence type="ECO:0000256" key="6">
    <source>
        <dbReference type="ARBA" id="ARBA00022655"/>
    </source>
</evidence>
<dbReference type="EMBL" id="MZMT01000012">
    <property type="protein sequence ID" value="PIO46091.1"/>
    <property type="molecule type" value="Genomic_DNA"/>
</dbReference>
<dbReference type="InterPro" id="IPR051402">
    <property type="entry name" value="KPR-Related"/>
</dbReference>
<dbReference type="Pfam" id="PF08546">
    <property type="entry name" value="ApbA_C"/>
    <property type="match status" value="1"/>
</dbReference>
<reference evidence="14 15" key="1">
    <citation type="journal article" date="2017" name="Int J Environ Stud">
        <title>Does the Miocene-Pliocene relict legume Oxytropis triphylla form nitrogen-fixing nodules with a combination of bacterial strains?</title>
        <authorList>
            <person name="Safronova V."/>
            <person name="Belimov A."/>
            <person name="Sazanova A."/>
            <person name="Kuznetsova I."/>
            <person name="Popova J."/>
            <person name="Andronov E."/>
            <person name="Verkhozina A."/>
            <person name="Tikhonovich I."/>
        </authorList>
    </citation>
    <scope>NUCLEOTIDE SEQUENCE [LARGE SCALE GENOMIC DNA]</scope>
    <source>
        <strain evidence="14 15">Tri-38</strain>
    </source>
</reference>
<evidence type="ECO:0000256" key="7">
    <source>
        <dbReference type="ARBA" id="ARBA00022857"/>
    </source>
</evidence>
<organism evidence="14 15">
    <name type="scientific">Phyllobacterium zundukense</name>
    <dbReference type="NCBI Taxonomy" id="1867719"/>
    <lineage>
        <taxon>Bacteria</taxon>
        <taxon>Pseudomonadati</taxon>
        <taxon>Pseudomonadota</taxon>
        <taxon>Alphaproteobacteria</taxon>
        <taxon>Hyphomicrobiales</taxon>
        <taxon>Phyllobacteriaceae</taxon>
        <taxon>Phyllobacterium</taxon>
    </lineage>
</organism>
<feature type="domain" description="Ketopantoate reductase C-terminal" evidence="13">
    <location>
        <begin position="179"/>
        <end position="299"/>
    </location>
</feature>
<sequence length="313" mass="33086">MRIAVLGAGAVGGYFGARLAAGGADVTFVARGAHLAAIERDGLRVTSRRGDVHLRYVKAVDDISKVGEVDLVIVAVKLWDTEQAAAALKPLAEHGAAILSLQNGVHKDEVLRKHVPPGAVIGGLCYIAAVIGEPGTIRHDGTMQRIVFGEYDGTCSVRVEAFYHACIAGGIDADVSNEIERLIWEKYVFLVGLSATTTVIRQTVGPIRENPAARAFLLDLMNETVAVGRAKGVPLAPDFAEDRLAFCDTLPVSMTSSMYHDLVRGKRMELPWLSGGVAALGEKLGVPTPMNRAVARILSIYASGNTATSASGS</sequence>
<evidence type="ECO:0000256" key="3">
    <source>
        <dbReference type="ARBA" id="ARBA00007870"/>
    </source>
</evidence>